<proteinExistence type="predicted"/>
<keyword evidence="1" id="KW-1133">Transmembrane helix</keyword>
<evidence type="ECO:0008006" key="4">
    <source>
        <dbReference type="Google" id="ProtNLM"/>
    </source>
</evidence>
<dbReference type="EMBL" id="JBHUIM010000002">
    <property type="protein sequence ID" value="MFD2247592.1"/>
    <property type="molecule type" value="Genomic_DNA"/>
</dbReference>
<keyword evidence="3" id="KW-1185">Reference proteome</keyword>
<keyword evidence="1" id="KW-0812">Transmembrane</keyword>
<dbReference type="Proteomes" id="UP001597374">
    <property type="component" value="Unassembled WGS sequence"/>
</dbReference>
<feature type="transmembrane region" description="Helical" evidence="1">
    <location>
        <begin position="12"/>
        <end position="33"/>
    </location>
</feature>
<gene>
    <name evidence="2" type="ORF">ACFSKP_15095</name>
</gene>
<comment type="caution">
    <text evidence="2">The sequence shown here is derived from an EMBL/GenBank/DDBJ whole genome shotgun (WGS) entry which is preliminary data.</text>
</comment>
<organism evidence="2 3">
    <name type="scientific">Pontibacter ruber</name>
    <dbReference type="NCBI Taxonomy" id="1343895"/>
    <lineage>
        <taxon>Bacteria</taxon>
        <taxon>Pseudomonadati</taxon>
        <taxon>Bacteroidota</taxon>
        <taxon>Cytophagia</taxon>
        <taxon>Cytophagales</taxon>
        <taxon>Hymenobacteraceae</taxon>
        <taxon>Pontibacter</taxon>
    </lineage>
</organism>
<dbReference type="RefSeq" id="WP_250430584.1">
    <property type="nucleotide sequence ID" value="NZ_JALPRR010000003.1"/>
</dbReference>
<accession>A0ABW5CYZ2</accession>
<name>A0ABW5CYZ2_9BACT</name>
<evidence type="ECO:0000256" key="1">
    <source>
        <dbReference type="SAM" id="Phobius"/>
    </source>
</evidence>
<keyword evidence="1" id="KW-0472">Membrane</keyword>
<evidence type="ECO:0000313" key="2">
    <source>
        <dbReference type="EMBL" id="MFD2247592.1"/>
    </source>
</evidence>
<sequence length="276" mass="31905">MRKILHAVIDWLFDKSGYISGAAVLVLTIIDISNVNEWTYNLFGSEKFQIGRIFYYIVIIIAFIFGIISISHAKNISALEKDVQEKGEKISDLETTLSEIVNETNELFNSYLKLLVKNLDFTHQERISVYKVYENHFVLIGRSSINPNLMEKGRPKYPIKEGFIGKGWAEGEYFVDDLPDPTLKNGDTYYNRVNRISPIDRNTHNYLNMRSRTFFVYRINGFDNNPKAVLVFESEREKAFLKDNIIESLAGVKQPLVMFIEKNNGVKLLNNKELDI</sequence>
<protein>
    <recommendedName>
        <fullName evidence="4">GAF domain-containing protein</fullName>
    </recommendedName>
</protein>
<feature type="transmembrane region" description="Helical" evidence="1">
    <location>
        <begin position="53"/>
        <end position="71"/>
    </location>
</feature>
<evidence type="ECO:0000313" key="3">
    <source>
        <dbReference type="Proteomes" id="UP001597374"/>
    </source>
</evidence>
<reference evidence="3" key="1">
    <citation type="journal article" date="2019" name="Int. J. Syst. Evol. Microbiol.">
        <title>The Global Catalogue of Microorganisms (GCM) 10K type strain sequencing project: providing services to taxonomists for standard genome sequencing and annotation.</title>
        <authorList>
            <consortium name="The Broad Institute Genomics Platform"/>
            <consortium name="The Broad Institute Genome Sequencing Center for Infectious Disease"/>
            <person name="Wu L."/>
            <person name="Ma J."/>
        </authorList>
    </citation>
    <scope>NUCLEOTIDE SEQUENCE [LARGE SCALE GENOMIC DNA]</scope>
    <source>
        <strain evidence="3">CGMCC 4.1782</strain>
    </source>
</reference>